<dbReference type="PANTHER" id="PTHR11097:SF9">
    <property type="entry name" value="EXOSOME COMPLEX COMPONENT RRP43"/>
    <property type="match status" value="1"/>
</dbReference>
<evidence type="ECO:0000256" key="7">
    <source>
        <dbReference type="ARBA" id="ARBA00022884"/>
    </source>
</evidence>
<dbReference type="GO" id="GO:0005730">
    <property type="term" value="C:nucleolus"/>
    <property type="evidence" value="ECO:0007669"/>
    <property type="project" value="UniProtKB-SubCell"/>
</dbReference>
<dbReference type="GO" id="GO:0071028">
    <property type="term" value="P:nuclear mRNA surveillance"/>
    <property type="evidence" value="ECO:0007669"/>
    <property type="project" value="TreeGrafter"/>
</dbReference>
<keyword evidence="8" id="KW-0539">Nucleus</keyword>
<dbReference type="GO" id="GO:0071035">
    <property type="term" value="P:nuclear polyadenylation-dependent rRNA catabolic process"/>
    <property type="evidence" value="ECO:0007669"/>
    <property type="project" value="TreeGrafter"/>
</dbReference>
<sequence>MSAAKIDSAQVNNQGDDEVFELKPMNFNPYVLQRIAPDLLLKKYLDLNIRPSLRSFNEFKSIQINDSNLQDNQNLLAKTTVKNGNTIVICGIFAKITEQSLTSDSSILESSQLYNEIYENDPSNQNQNTNSEFMPIYPIIEIARGRFGAPTDEEMILAKKLYNLILNSRLIPKSSLKINLGIKFTDPITNKETTYYSNADDEKNLENKEFNLNDFKPKNNFNFNLHATFKIFNREGPLFDIIYSTLLKTLQNVHLPNVYIDEQNAYLSNILNNSAHSNINTSRNKNKNNLIEDDLSLICDDSNTYPLILNQSIIGFSSTFGFIDRIKSEPHNENNISPNDNDDKETVLLCDIEGEAEETECYSRVNIIPINNQNDSDDNDEFTYFSITGGGSKITKQLLRKAVWLSKQRSKYLQSL</sequence>
<dbReference type="GO" id="GO:0035925">
    <property type="term" value="F:mRNA 3'-UTR AU-rich region binding"/>
    <property type="evidence" value="ECO:0007669"/>
    <property type="project" value="TreeGrafter"/>
</dbReference>
<dbReference type="InterPro" id="IPR027408">
    <property type="entry name" value="PNPase/RNase_PH_dom_sf"/>
</dbReference>
<dbReference type="STRING" id="1344418.A0A1D2VFX5"/>
<dbReference type="AlphaFoldDB" id="A0A1D2VFX5"/>
<comment type="similarity">
    <text evidence="3">Belongs to the RNase PH family.</text>
</comment>
<evidence type="ECO:0000256" key="4">
    <source>
        <dbReference type="ARBA" id="ARBA00022490"/>
    </source>
</evidence>
<keyword evidence="10" id="KW-1185">Reference proteome</keyword>
<evidence type="ECO:0000256" key="5">
    <source>
        <dbReference type="ARBA" id="ARBA00022552"/>
    </source>
</evidence>
<dbReference type="RefSeq" id="XP_020046891.1">
    <property type="nucleotide sequence ID" value="XM_020190633.1"/>
</dbReference>
<evidence type="ECO:0000256" key="2">
    <source>
        <dbReference type="ARBA" id="ARBA00004604"/>
    </source>
</evidence>
<keyword evidence="5" id="KW-0698">rRNA processing</keyword>
<dbReference type="GO" id="GO:0034475">
    <property type="term" value="P:U4 snRNA 3'-end processing"/>
    <property type="evidence" value="ECO:0007669"/>
    <property type="project" value="TreeGrafter"/>
</dbReference>
<dbReference type="EMBL" id="KV454482">
    <property type="protein sequence ID" value="ODV60584.1"/>
    <property type="molecule type" value="Genomic_DNA"/>
</dbReference>
<dbReference type="GO" id="GO:0000177">
    <property type="term" value="C:cytoplasmic exosome (RNase complex)"/>
    <property type="evidence" value="ECO:0007669"/>
    <property type="project" value="TreeGrafter"/>
</dbReference>
<dbReference type="GO" id="GO:0000467">
    <property type="term" value="P:exonucleolytic trimming to generate mature 3'-end of 5.8S rRNA from tricistronic rRNA transcript (SSU-rRNA, 5.8S rRNA, LSU-rRNA)"/>
    <property type="evidence" value="ECO:0007669"/>
    <property type="project" value="UniProtKB-ARBA"/>
</dbReference>
<dbReference type="GO" id="GO:0000176">
    <property type="term" value="C:nuclear exosome (RNase complex)"/>
    <property type="evidence" value="ECO:0007669"/>
    <property type="project" value="UniProtKB-ARBA"/>
</dbReference>
<comment type="subcellular location">
    <subcellularLocation>
        <location evidence="1">Cytoplasm</location>
    </subcellularLocation>
    <subcellularLocation>
        <location evidence="2">Nucleus</location>
        <location evidence="2">Nucleolus</location>
    </subcellularLocation>
</comment>
<dbReference type="InterPro" id="IPR050590">
    <property type="entry name" value="Exosome_comp_Rrp42_subfam"/>
</dbReference>
<organism evidence="9 10">
    <name type="scientific">Ascoidea rubescens DSM 1968</name>
    <dbReference type="NCBI Taxonomy" id="1344418"/>
    <lineage>
        <taxon>Eukaryota</taxon>
        <taxon>Fungi</taxon>
        <taxon>Dikarya</taxon>
        <taxon>Ascomycota</taxon>
        <taxon>Saccharomycotina</taxon>
        <taxon>Saccharomycetes</taxon>
        <taxon>Ascoideaceae</taxon>
        <taxon>Ascoidea</taxon>
    </lineage>
</organism>
<keyword evidence="6" id="KW-0271">Exosome</keyword>
<dbReference type="GO" id="GO:0016075">
    <property type="term" value="P:rRNA catabolic process"/>
    <property type="evidence" value="ECO:0007669"/>
    <property type="project" value="TreeGrafter"/>
</dbReference>
<dbReference type="InterPro" id="IPR020568">
    <property type="entry name" value="Ribosomal_Su5_D2-typ_SF"/>
</dbReference>
<dbReference type="PANTHER" id="PTHR11097">
    <property type="entry name" value="EXOSOME COMPLEX EXONUCLEASE RIBOSOMAL RNA PROCESSING PROTEIN"/>
    <property type="match status" value="1"/>
</dbReference>
<dbReference type="OrthoDB" id="45882at2759"/>
<dbReference type="GO" id="GO:0034473">
    <property type="term" value="P:U1 snRNA 3'-end processing"/>
    <property type="evidence" value="ECO:0007669"/>
    <property type="project" value="TreeGrafter"/>
</dbReference>
<reference evidence="10" key="1">
    <citation type="submission" date="2016-05" db="EMBL/GenBank/DDBJ databases">
        <title>Comparative genomics of biotechnologically important yeasts.</title>
        <authorList>
            <consortium name="DOE Joint Genome Institute"/>
            <person name="Riley R."/>
            <person name="Haridas S."/>
            <person name="Wolfe K.H."/>
            <person name="Lopes M.R."/>
            <person name="Hittinger C.T."/>
            <person name="Goker M."/>
            <person name="Salamov A."/>
            <person name="Wisecaver J."/>
            <person name="Long T.M."/>
            <person name="Aerts A.L."/>
            <person name="Barry K."/>
            <person name="Choi C."/>
            <person name="Clum A."/>
            <person name="Coughlan A.Y."/>
            <person name="Deshpande S."/>
            <person name="Douglass A.P."/>
            <person name="Hanson S.J."/>
            <person name="Klenk H.-P."/>
            <person name="Labutti K."/>
            <person name="Lapidus A."/>
            <person name="Lindquist E."/>
            <person name="Lipzen A."/>
            <person name="Meier-Kolthoff J.P."/>
            <person name="Ohm R.A."/>
            <person name="Otillar R.P."/>
            <person name="Pangilinan J."/>
            <person name="Peng Y."/>
            <person name="Rokas A."/>
            <person name="Rosa C.A."/>
            <person name="Scheuner C."/>
            <person name="Sibirny A.A."/>
            <person name="Slot J.C."/>
            <person name="Stielow J.B."/>
            <person name="Sun H."/>
            <person name="Kurtzman C.P."/>
            <person name="Blackwell M."/>
            <person name="Grigoriev I.V."/>
            <person name="Jeffries T.W."/>
        </authorList>
    </citation>
    <scope>NUCLEOTIDE SEQUENCE [LARGE SCALE GENOMIC DNA]</scope>
    <source>
        <strain evidence="10">DSM 1968</strain>
    </source>
</reference>
<accession>A0A1D2VFX5</accession>
<evidence type="ECO:0000313" key="9">
    <source>
        <dbReference type="EMBL" id="ODV60584.1"/>
    </source>
</evidence>
<keyword evidence="7" id="KW-0694">RNA-binding</keyword>
<name>A0A1D2VFX5_9ASCO</name>
<gene>
    <name evidence="9" type="ORF">ASCRUDRAFT_35671</name>
</gene>
<evidence type="ECO:0000256" key="1">
    <source>
        <dbReference type="ARBA" id="ARBA00004496"/>
    </source>
</evidence>
<evidence type="ECO:0000256" key="8">
    <source>
        <dbReference type="ARBA" id="ARBA00023242"/>
    </source>
</evidence>
<evidence type="ECO:0000256" key="6">
    <source>
        <dbReference type="ARBA" id="ARBA00022835"/>
    </source>
</evidence>
<evidence type="ECO:0000256" key="3">
    <source>
        <dbReference type="ARBA" id="ARBA00006678"/>
    </source>
</evidence>
<evidence type="ECO:0000313" key="10">
    <source>
        <dbReference type="Proteomes" id="UP000095038"/>
    </source>
</evidence>
<dbReference type="GeneID" id="30964269"/>
<keyword evidence="4" id="KW-0963">Cytoplasm</keyword>
<dbReference type="Proteomes" id="UP000095038">
    <property type="component" value="Unassembled WGS sequence"/>
</dbReference>
<protein>
    <submittedName>
        <fullName evidence="9">Uncharacterized protein</fullName>
    </submittedName>
</protein>
<proteinExistence type="inferred from homology"/>
<dbReference type="InParanoid" id="A0A1D2VFX5"/>
<dbReference type="GO" id="GO:0034476">
    <property type="term" value="P:U5 snRNA 3'-end processing"/>
    <property type="evidence" value="ECO:0007669"/>
    <property type="project" value="TreeGrafter"/>
</dbReference>
<dbReference type="FunCoup" id="A0A1D2VFX5">
    <property type="interactions" value="232"/>
</dbReference>
<dbReference type="Gene3D" id="3.30.230.70">
    <property type="entry name" value="GHMP Kinase, N-terminal domain"/>
    <property type="match status" value="1"/>
</dbReference>
<dbReference type="SUPFAM" id="SSF54211">
    <property type="entry name" value="Ribosomal protein S5 domain 2-like"/>
    <property type="match status" value="1"/>
</dbReference>
<dbReference type="GO" id="GO:0071038">
    <property type="term" value="P:TRAMP-dependent tRNA surveillance pathway"/>
    <property type="evidence" value="ECO:0007669"/>
    <property type="project" value="TreeGrafter"/>
</dbReference>